<evidence type="ECO:0000313" key="2">
    <source>
        <dbReference type="EMBL" id="OGK55414.1"/>
    </source>
</evidence>
<dbReference type="EMBL" id="MGAV01000004">
    <property type="protein sequence ID" value="OGK55414.1"/>
    <property type="molecule type" value="Genomic_DNA"/>
</dbReference>
<evidence type="ECO:0000259" key="1">
    <source>
        <dbReference type="PROSITE" id="PS51819"/>
    </source>
</evidence>
<dbReference type="Gene3D" id="3.10.180.10">
    <property type="entry name" value="2,3-Dihydroxybiphenyl 1,2-Dioxygenase, domain 1"/>
    <property type="match status" value="1"/>
</dbReference>
<dbReference type="Proteomes" id="UP000177418">
    <property type="component" value="Unassembled WGS sequence"/>
</dbReference>
<feature type="domain" description="VOC" evidence="1">
    <location>
        <begin position="15"/>
        <end position="135"/>
    </location>
</feature>
<gene>
    <name evidence="2" type="ORF">A3H78_05975</name>
</gene>
<reference evidence="2 3" key="1">
    <citation type="journal article" date="2016" name="Nat. Commun.">
        <title>Thousands of microbial genomes shed light on interconnected biogeochemical processes in an aquifer system.</title>
        <authorList>
            <person name="Anantharaman K."/>
            <person name="Brown C.T."/>
            <person name="Hug L.A."/>
            <person name="Sharon I."/>
            <person name="Castelle C.J."/>
            <person name="Probst A.J."/>
            <person name="Thomas B.C."/>
            <person name="Singh A."/>
            <person name="Wilkins M.J."/>
            <person name="Karaoz U."/>
            <person name="Brodie E.L."/>
            <person name="Williams K.H."/>
            <person name="Hubbard S.S."/>
            <person name="Banfield J.F."/>
        </authorList>
    </citation>
    <scope>NUCLEOTIDE SEQUENCE [LARGE SCALE GENOMIC DNA]</scope>
</reference>
<dbReference type="InterPro" id="IPR037523">
    <property type="entry name" value="VOC_core"/>
</dbReference>
<dbReference type="InterPro" id="IPR029068">
    <property type="entry name" value="Glyas_Bleomycin-R_OHBP_Dase"/>
</dbReference>
<accession>A0A1F7JIH7</accession>
<dbReference type="AlphaFoldDB" id="A0A1F7JIH7"/>
<organism evidence="2 3">
    <name type="scientific">Candidatus Roizmanbacteria bacterium RIFCSPLOWO2_02_FULL_36_11</name>
    <dbReference type="NCBI Taxonomy" id="1802071"/>
    <lineage>
        <taxon>Bacteria</taxon>
        <taxon>Candidatus Roizmaniibacteriota</taxon>
    </lineage>
</organism>
<dbReference type="Pfam" id="PF00903">
    <property type="entry name" value="Glyoxalase"/>
    <property type="match status" value="1"/>
</dbReference>
<name>A0A1F7JIH7_9BACT</name>
<protein>
    <recommendedName>
        <fullName evidence="1">VOC domain-containing protein</fullName>
    </recommendedName>
</protein>
<sequence length="138" mass="15864">MYLTRSGGEKKMIKGVESILLGSQNAKKLADFYRDVIGLKVTMEAEVGENNDEFFIFEMKSGSALIVIDHSKVKGKNDSPERYILNFEVDDIDKESKRLDGLKVKKIQDKYHVEDYGFIVTYEDPDGNFFQLVQVREK</sequence>
<dbReference type="PROSITE" id="PS51819">
    <property type="entry name" value="VOC"/>
    <property type="match status" value="1"/>
</dbReference>
<dbReference type="CDD" id="cd06587">
    <property type="entry name" value="VOC"/>
    <property type="match status" value="1"/>
</dbReference>
<evidence type="ECO:0000313" key="3">
    <source>
        <dbReference type="Proteomes" id="UP000177418"/>
    </source>
</evidence>
<comment type="caution">
    <text evidence="2">The sequence shown here is derived from an EMBL/GenBank/DDBJ whole genome shotgun (WGS) entry which is preliminary data.</text>
</comment>
<dbReference type="SUPFAM" id="SSF54593">
    <property type="entry name" value="Glyoxalase/Bleomycin resistance protein/Dihydroxybiphenyl dioxygenase"/>
    <property type="match status" value="1"/>
</dbReference>
<dbReference type="InterPro" id="IPR004360">
    <property type="entry name" value="Glyas_Fos-R_dOase_dom"/>
</dbReference>
<proteinExistence type="predicted"/>